<keyword evidence="8" id="KW-0436">Ligase</keyword>
<dbReference type="SUPFAM" id="SSF52954">
    <property type="entry name" value="Class II aaRS ABD-related"/>
    <property type="match status" value="1"/>
</dbReference>
<dbReference type="InterPro" id="IPR041715">
    <property type="entry name" value="HisRS-like_core"/>
</dbReference>
<evidence type="ECO:0000256" key="6">
    <source>
        <dbReference type="ARBA" id="ARBA00047639"/>
    </source>
</evidence>
<protein>
    <recommendedName>
        <fullName evidence="2">histidine--tRNA ligase</fullName>
        <ecNumber evidence="2">6.1.1.21</ecNumber>
    </recommendedName>
</protein>
<dbReference type="Gene3D" id="3.30.930.10">
    <property type="entry name" value="Bira Bifunctional Protein, Domain 2"/>
    <property type="match status" value="1"/>
</dbReference>
<dbReference type="Pfam" id="PF13393">
    <property type="entry name" value="tRNA-synt_His"/>
    <property type="match status" value="1"/>
</dbReference>
<name>A0A3G4ZNL5_9VIRU</name>
<dbReference type="SUPFAM" id="SSF55681">
    <property type="entry name" value="Class II aaRS and biotin synthetases"/>
    <property type="match status" value="1"/>
</dbReference>
<comment type="catalytic activity">
    <reaction evidence="6">
        <text>tRNA(His) + L-histidine + ATP = L-histidyl-tRNA(His) + AMP + diphosphate + H(+)</text>
        <dbReference type="Rhea" id="RHEA:17313"/>
        <dbReference type="Rhea" id="RHEA-COMP:9665"/>
        <dbReference type="Rhea" id="RHEA-COMP:9689"/>
        <dbReference type="ChEBI" id="CHEBI:15378"/>
        <dbReference type="ChEBI" id="CHEBI:30616"/>
        <dbReference type="ChEBI" id="CHEBI:33019"/>
        <dbReference type="ChEBI" id="CHEBI:57595"/>
        <dbReference type="ChEBI" id="CHEBI:78442"/>
        <dbReference type="ChEBI" id="CHEBI:78527"/>
        <dbReference type="ChEBI" id="CHEBI:456215"/>
        <dbReference type="EC" id="6.1.1.21"/>
    </reaction>
</comment>
<dbReference type="InterPro" id="IPR004154">
    <property type="entry name" value="Anticodon-bd"/>
</dbReference>
<organism evidence="8">
    <name type="scientific">Terrestrivirus sp</name>
    <dbReference type="NCBI Taxonomy" id="2487775"/>
    <lineage>
        <taxon>Viruses</taxon>
        <taxon>Varidnaviria</taxon>
        <taxon>Bamfordvirae</taxon>
        <taxon>Nucleocytoviricota</taxon>
        <taxon>Megaviricetes</taxon>
        <taxon>Imitervirales</taxon>
        <taxon>Mimiviridae</taxon>
        <taxon>Klosneuvirinae</taxon>
    </lineage>
</organism>
<dbReference type="GO" id="GO:0005524">
    <property type="term" value="F:ATP binding"/>
    <property type="evidence" value="ECO:0007669"/>
    <property type="project" value="UniProtKB-KW"/>
</dbReference>
<dbReference type="PANTHER" id="PTHR11476">
    <property type="entry name" value="HISTIDYL-TRNA SYNTHETASE"/>
    <property type="match status" value="1"/>
</dbReference>
<dbReference type="InterPro" id="IPR004516">
    <property type="entry name" value="HisRS/HisZ"/>
</dbReference>
<evidence type="ECO:0000256" key="5">
    <source>
        <dbReference type="ARBA" id="ARBA00022917"/>
    </source>
</evidence>
<evidence type="ECO:0000256" key="4">
    <source>
        <dbReference type="ARBA" id="ARBA00022840"/>
    </source>
</evidence>
<dbReference type="CDD" id="cd00773">
    <property type="entry name" value="HisRS-like_core"/>
    <property type="match status" value="1"/>
</dbReference>
<dbReference type="InterPro" id="IPR036621">
    <property type="entry name" value="Anticodon-bd_dom_sf"/>
</dbReference>
<dbReference type="Gene3D" id="3.40.50.800">
    <property type="entry name" value="Anticodon-binding domain"/>
    <property type="match status" value="1"/>
</dbReference>
<keyword evidence="3" id="KW-0547">Nucleotide-binding</keyword>
<keyword evidence="5" id="KW-0648">Protein biosynthesis</keyword>
<sequence>MIRTATGTRDLYNIDVKLRSHIFDVSKKCFECRNAKQLETPIFELYDTVKNIYGEEFNKLVYKLKDESDELILRYDLTVPFARYVGVNGLQLFRRYQIGKVYRSDNPQISKGRFREFYQCDFDIAGNDGETNIFDMEICDLAVDVITRLIGHNFIIKFNHRTIITDYLTKLNIPPDMFNSVTTSIDKLDKKTIDEIKQELTNKFANYDNNNNNDDMNNIVDGIIEFIKNISSFNENNNSWEDRLKYLYEQQFITEDTYHMFFKIMTQLSAMQIDKYFSFEPLLARGLDYYTGIIFEGYYYDKNVMESAICGGGRYDNLIEKFSNHGKIPSVGFSLGVERIVTILEIIEKDFIKQLNELNNPEVYICTIGQNMVNQRIRLASLFRKKGVNCIMSHSENPKMGHQMADVFDNNIKFMIVVGDKELKNNQLTIKKISTKEQFTLDFNDAINHILNEL</sequence>
<gene>
    <name evidence="8" type="ORF">Terrestrivirus7_18</name>
</gene>
<evidence type="ECO:0000259" key="7">
    <source>
        <dbReference type="PROSITE" id="PS50862"/>
    </source>
</evidence>
<dbReference type="GO" id="GO:0003723">
    <property type="term" value="F:RNA binding"/>
    <property type="evidence" value="ECO:0007669"/>
    <property type="project" value="TreeGrafter"/>
</dbReference>
<evidence type="ECO:0000256" key="2">
    <source>
        <dbReference type="ARBA" id="ARBA00012815"/>
    </source>
</evidence>
<evidence type="ECO:0000256" key="3">
    <source>
        <dbReference type="ARBA" id="ARBA00022741"/>
    </source>
</evidence>
<dbReference type="EC" id="6.1.1.21" evidence="2"/>
<comment type="similarity">
    <text evidence="1">Belongs to the class-II aminoacyl-tRNA synthetase family.</text>
</comment>
<evidence type="ECO:0000313" key="8">
    <source>
        <dbReference type="EMBL" id="AYV76465.1"/>
    </source>
</evidence>
<dbReference type="Pfam" id="PF03129">
    <property type="entry name" value="HGTP_anticodon"/>
    <property type="match status" value="1"/>
</dbReference>
<dbReference type="PROSITE" id="PS50862">
    <property type="entry name" value="AA_TRNA_LIGASE_II"/>
    <property type="match status" value="1"/>
</dbReference>
<dbReference type="EMBL" id="MK071985">
    <property type="protein sequence ID" value="AYV76465.1"/>
    <property type="molecule type" value="Genomic_DNA"/>
</dbReference>
<keyword evidence="4" id="KW-0067">ATP-binding</keyword>
<dbReference type="InterPro" id="IPR006195">
    <property type="entry name" value="aa-tRNA-synth_II"/>
</dbReference>
<dbReference type="GO" id="GO:0004821">
    <property type="term" value="F:histidine-tRNA ligase activity"/>
    <property type="evidence" value="ECO:0007669"/>
    <property type="project" value="UniProtKB-EC"/>
</dbReference>
<dbReference type="NCBIfam" id="TIGR00442">
    <property type="entry name" value="hisS"/>
    <property type="match status" value="1"/>
</dbReference>
<dbReference type="InterPro" id="IPR045864">
    <property type="entry name" value="aa-tRNA-synth_II/BPL/LPL"/>
</dbReference>
<dbReference type="InterPro" id="IPR015807">
    <property type="entry name" value="His-tRNA-ligase"/>
</dbReference>
<accession>A0A3G4ZNL5</accession>
<proteinExistence type="inferred from homology"/>
<dbReference type="PANTHER" id="PTHR11476:SF7">
    <property type="entry name" value="HISTIDINE--TRNA LIGASE"/>
    <property type="match status" value="1"/>
</dbReference>
<reference evidence="8" key="1">
    <citation type="submission" date="2018-10" db="EMBL/GenBank/DDBJ databases">
        <title>Hidden diversity of soil giant viruses.</title>
        <authorList>
            <person name="Schulz F."/>
            <person name="Alteio L."/>
            <person name="Goudeau D."/>
            <person name="Ryan E.M."/>
            <person name="Malmstrom R.R."/>
            <person name="Blanchard J."/>
            <person name="Woyke T."/>
        </authorList>
    </citation>
    <scope>NUCLEOTIDE SEQUENCE</scope>
    <source>
        <strain evidence="8">TEV1</strain>
    </source>
</reference>
<keyword evidence="8" id="KW-0030">Aminoacyl-tRNA synthetase</keyword>
<feature type="domain" description="Aminoacyl-transfer RNA synthetases class-II family profile" evidence="7">
    <location>
        <begin position="1"/>
        <end position="344"/>
    </location>
</feature>
<dbReference type="PIRSF" id="PIRSF001549">
    <property type="entry name" value="His-tRNA_synth"/>
    <property type="match status" value="1"/>
</dbReference>
<evidence type="ECO:0000256" key="1">
    <source>
        <dbReference type="ARBA" id="ARBA00008226"/>
    </source>
</evidence>